<dbReference type="EMBL" id="CASHSV030000002">
    <property type="protein sequence ID" value="CAJ2633544.1"/>
    <property type="molecule type" value="Genomic_DNA"/>
</dbReference>
<gene>
    <name evidence="1" type="ORF">MILVUS5_LOCUS4625</name>
</gene>
<reference evidence="1" key="1">
    <citation type="submission" date="2023-10" db="EMBL/GenBank/DDBJ databases">
        <authorList>
            <person name="Rodriguez Cubillos JULIANA M."/>
            <person name="De Vega J."/>
        </authorList>
    </citation>
    <scope>NUCLEOTIDE SEQUENCE</scope>
</reference>
<keyword evidence="2" id="KW-1185">Reference proteome</keyword>
<dbReference type="Proteomes" id="UP001177021">
    <property type="component" value="Unassembled WGS sequence"/>
</dbReference>
<organism evidence="1 2">
    <name type="scientific">Trifolium pratense</name>
    <name type="common">Red clover</name>
    <dbReference type="NCBI Taxonomy" id="57577"/>
    <lineage>
        <taxon>Eukaryota</taxon>
        <taxon>Viridiplantae</taxon>
        <taxon>Streptophyta</taxon>
        <taxon>Embryophyta</taxon>
        <taxon>Tracheophyta</taxon>
        <taxon>Spermatophyta</taxon>
        <taxon>Magnoliopsida</taxon>
        <taxon>eudicotyledons</taxon>
        <taxon>Gunneridae</taxon>
        <taxon>Pentapetalae</taxon>
        <taxon>rosids</taxon>
        <taxon>fabids</taxon>
        <taxon>Fabales</taxon>
        <taxon>Fabaceae</taxon>
        <taxon>Papilionoideae</taxon>
        <taxon>50 kb inversion clade</taxon>
        <taxon>NPAAA clade</taxon>
        <taxon>Hologalegina</taxon>
        <taxon>IRL clade</taxon>
        <taxon>Trifolieae</taxon>
        <taxon>Trifolium</taxon>
    </lineage>
</organism>
<comment type="caution">
    <text evidence="1">The sequence shown here is derived from an EMBL/GenBank/DDBJ whole genome shotgun (WGS) entry which is preliminary data.</text>
</comment>
<sequence length="55" mass="6272">MEEKDCWLWKKPSPQSKKPMNVVDTIDLQVQVNLVVALIEIAEFLVEFAEFPGAP</sequence>
<name>A0ACB0IMV0_TRIPR</name>
<protein>
    <submittedName>
        <fullName evidence="1">Uncharacterized protein</fullName>
    </submittedName>
</protein>
<evidence type="ECO:0000313" key="1">
    <source>
        <dbReference type="EMBL" id="CAJ2633544.1"/>
    </source>
</evidence>
<accession>A0ACB0IMV0</accession>
<evidence type="ECO:0000313" key="2">
    <source>
        <dbReference type="Proteomes" id="UP001177021"/>
    </source>
</evidence>
<proteinExistence type="predicted"/>